<feature type="compositionally biased region" description="Basic and acidic residues" evidence="1">
    <location>
        <begin position="1"/>
        <end position="16"/>
    </location>
</feature>
<gene>
    <name evidence="3" type="ORF">G3I71_35585</name>
</gene>
<dbReference type="AlphaFoldDB" id="A0A6B3C326"/>
<protein>
    <submittedName>
        <fullName evidence="3">DUF4157 domain-containing protein</fullName>
    </submittedName>
</protein>
<feature type="region of interest" description="Disordered" evidence="1">
    <location>
        <begin position="182"/>
        <end position="349"/>
    </location>
</feature>
<feature type="compositionally biased region" description="Basic and acidic residues" evidence="1">
    <location>
        <begin position="511"/>
        <end position="525"/>
    </location>
</feature>
<sequence>MYLDKRKDSSGTERTGRRSSSLPAATPLSSLLALQATAGNAVATQAIQRSMGVQQDTVGNTELRRAIQRSLPEHGPNCTHDQADVQRRVEDQPAVQPRTTFFDAQRTPGRPLAPHIQRTAEQAYGMPFGHVRVHDDPVSQQSAEELGASAYTSGPDIYIGPQGMDDETMYHELDHVRQQALGPVAGTDNGTGAKVSSPRDPFEVSSSANGKRVARGEAPDLALPGSHDHGASVQRAAAEPSVQRMEDPHRRDDGAYEADNSDPERESGRESDNSSPDRERLEEEIRRRLGDIGDMGDIDARLGRIGQEPSFRRVRPIPRESDSESSESAEEAPARGRVPAREPMPTLPENSALAPLRELLMEDMQEGDLDRKLKVTFNVAAGEGNLTDGHAWMEVTGTGGQRVSFGFFPTDRGYATLLSVPGGVRCPDPIAAKGSPTHHESKRATLRDVIKGYQLVHGKVQDNYNFGLRNCTTFAIDVWKAMTRKDIPTNFFSALGLLSLGISTPLAADKGLKDHQEQRKQDRTKRMLPLAQGPVRALMPVAGTPEEVAEQYALARQSQSSSSESTEEVD</sequence>
<name>A0A6B3C326_9ACTN</name>
<evidence type="ECO:0000259" key="2">
    <source>
        <dbReference type="Pfam" id="PF13699"/>
    </source>
</evidence>
<dbReference type="Pfam" id="PF13699">
    <property type="entry name" value="eCIS_core"/>
    <property type="match status" value="1"/>
</dbReference>
<feature type="domain" description="eCIS core" evidence="2">
    <location>
        <begin position="111"/>
        <end position="180"/>
    </location>
</feature>
<comment type="caution">
    <text evidence="3">The sequence shown here is derived from an EMBL/GenBank/DDBJ whole genome shotgun (WGS) entry which is preliminary data.</text>
</comment>
<feature type="region of interest" description="Disordered" evidence="1">
    <location>
        <begin position="1"/>
        <end position="26"/>
    </location>
</feature>
<dbReference type="EMBL" id="JAAGLU010000037">
    <property type="protein sequence ID" value="NEC91008.1"/>
    <property type="molecule type" value="Genomic_DNA"/>
</dbReference>
<dbReference type="InterPro" id="IPR025295">
    <property type="entry name" value="eCIS_core_dom"/>
</dbReference>
<reference evidence="3" key="1">
    <citation type="submission" date="2020-01" db="EMBL/GenBank/DDBJ databases">
        <title>Insect and environment-associated Actinomycetes.</title>
        <authorList>
            <person name="Currrie C."/>
            <person name="Chevrette M."/>
            <person name="Carlson C."/>
            <person name="Stubbendieck R."/>
            <person name="Wendt-Pienkowski E."/>
        </authorList>
    </citation>
    <scope>NUCLEOTIDE SEQUENCE</scope>
    <source>
        <strain evidence="3">SID12501</strain>
    </source>
</reference>
<feature type="compositionally biased region" description="Basic and acidic residues" evidence="1">
    <location>
        <begin position="262"/>
        <end position="291"/>
    </location>
</feature>
<evidence type="ECO:0000256" key="1">
    <source>
        <dbReference type="SAM" id="MobiDB-lite"/>
    </source>
</evidence>
<feature type="region of interest" description="Disordered" evidence="1">
    <location>
        <begin position="511"/>
        <end position="536"/>
    </location>
</feature>
<feature type="region of interest" description="Disordered" evidence="1">
    <location>
        <begin position="551"/>
        <end position="570"/>
    </location>
</feature>
<dbReference type="RefSeq" id="WP_164321357.1">
    <property type="nucleotide sequence ID" value="NZ_JAAGLU010000037.1"/>
</dbReference>
<organism evidence="3">
    <name type="scientific">Streptomyces sp. SID12501</name>
    <dbReference type="NCBI Taxonomy" id="2706042"/>
    <lineage>
        <taxon>Bacteria</taxon>
        <taxon>Bacillati</taxon>
        <taxon>Actinomycetota</taxon>
        <taxon>Actinomycetes</taxon>
        <taxon>Kitasatosporales</taxon>
        <taxon>Streptomycetaceae</taxon>
        <taxon>Streptomyces</taxon>
    </lineage>
</organism>
<feature type="compositionally biased region" description="Basic and acidic residues" evidence="1">
    <location>
        <begin position="244"/>
        <end position="254"/>
    </location>
</feature>
<proteinExistence type="predicted"/>
<accession>A0A6B3C326</accession>
<evidence type="ECO:0000313" key="3">
    <source>
        <dbReference type="EMBL" id="NEC91008.1"/>
    </source>
</evidence>